<keyword evidence="2" id="KW-1185">Reference proteome</keyword>
<proteinExistence type="predicted"/>
<dbReference type="Ensembl" id="ENSAPET00000026006.1">
    <property type="protein sequence ID" value="ENSAPEP00000025337.1"/>
    <property type="gene ID" value="ENSAPEG00000018027.1"/>
</dbReference>
<evidence type="ECO:0000313" key="2">
    <source>
        <dbReference type="Proteomes" id="UP000265080"/>
    </source>
</evidence>
<organism evidence="1 2">
    <name type="scientific">Amphiprion percula</name>
    <name type="common">Orange clownfish</name>
    <name type="synonym">Lutjanus percula</name>
    <dbReference type="NCBI Taxonomy" id="161767"/>
    <lineage>
        <taxon>Eukaryota</taxon>
        <taxon>Metazoa</taxon>
        <taxon>Chordata</taxon>
        <taxon>Craniata</taxon>
        <taxon>Vertebrata</taxon>
        <taxon>Euteleostomi</taxon>
        <taxon>Actinopterygii</taxon>
        <taxon>Neopterygii</taxon>
        <taxon>Teleostei</taxon>
        <taxon>Neoteleostei</taxon>
        <taxon>Acanthomorphata</taxon>
        <taxon>Ovalentaria</taxon>
        <taxon>Pomacentridae</taxon>
        <taxon>Amphiprion</taxon>
    </lineage>
</organism>
<dbReference type="GeneTree" id="ENSGT01060000249052"/>
<dbReference type="Proteomes" id="UP000265080">
    <property type="component" value="Unplaced"/>
</dbReference>
<sequence length="119" mass="13069">MSNPDEAKDKFYEELDSLISLTKVINQLSCGKAPGADAIPAEIYRSGGPALTQKLTELFSSCWSNGTLPQDFKDASIVHVYKRKGNRQDCNNHRGISLLSIAGKILARVHVQTGNEFTM</sequence>
<reference evidence="1" key="2">
    <citation type="submission" date="2025-09" db="UniProtKB">
        <authorList>
            <consortium name="Ensembl"/>
        </authorList>
    </citation>
    <scope>IDENTIFICATION</scope>
</reference>
<dbReference type="AlphaFoldDB" id="A0A3P8TQM1"/>
<name>A0A3P8TQM1_AMPPE</name>
<evidence type="ECO:0000313" key="1">
    <source>
        <dbReference type="Ensembl" id="ENSAPEP00000025337.1"/>
    </source>
</evidence>
<accession>A0A3P8TQM1</accession>
<dbReference type="PANTHER" id="PTHR19446">
    <property type="entry name" value="REVERSE TRANSCRIPTASES"/>
    <property type="match status" value="1"/>
</dbReference>
<reference evidence="1" key="1">
    <citation type="submission" date="2025-08" db="UniProtKB">
        <authorList>
            <consortium name="Ensembl"/>
        </authorList>
    </citation>
    <scope>IDENTIFICATION</scope>
</reference>
<dbReference type="OMA" id="GNIADCN"/>
<protein>
    <recommendedName>
        <fullName evidence="3">Reverse transcriptase domain-containing protein</fullName>
    </recommendedName>
</protein>
<evidence type="ECO:0008006" key="3">
    <source>
        <dbReference type="Google" id="ProtNLM"/>
    </source>
</evidence>
<dbReference type="STRING" id="161767.ENSAPEP00000025337"/>